<dbReference type="InterPro" id="IPR051446">
    <property type="entry name" value="HTH_trans_reg/aminotransferase"/>
</dbReference>
<dbReference type="GO" id="GO:0003677">
    <property type="term" value="F:DNA binding"/>
    <property type="evidence" value="ECO:0007669"/>
    <property type="project" value="UniProtKB-KW"/>
</dbReference>
<evidence type="ECO:0000313" key="7">
    <source>
        <dbReference type="EMBL" id="RAK23012.1"/>
    </source>
</evidence>
<evidence type="ECO:0000256" key="4">
    <source>
        <dbReference type="ARBA" id="ARBA00023125"/>
    </source>
</evidence>
<dbReference type="InterPro" id="IPR036388">
    <property type="entry name" value="WH-like_DNA-bd_sf"/>
</dbReference>
<dbReference type="InterPro" id="IPR000524">
    <property type="entry name" value="Tscrpt_reg_HTH_GntR"/>
</dbReference>
<dbReference type="Gene3D" id="3.40.640.10">
    <property type="entry name" value="Type I PLP-dependent aspartate aminotransferase-like (Major domain)"/>
    <property type="match status" value="1"/>
</dbReference>
<dbReference type="OrthoDB" id="9804020at2"/>
<keyword evidence="8" id="KW-1185">Reference proteome</keyword>
<dbReference type="CDD" id="cd00609">
    <property type="entry name" value="AAT_like"/>
    <property type="match status" value="1"/>
</dbReference>
<evidence type="ECO:0000259" key="6">
    <source>
        <dbReference type="PROSITE" id="PS50949"/>
    </source>
</evidence>
<comment type="caution">
    <text evidence="7">The sequence shown here is derived from an EMBL/GenBank/DDBJ whole genome shotgun (WGS) entry which is preliminary data.</text>
</comment>
<evidence type="ECO:0000256" key="5">
    <source>
        <dbReference type="ARBA" id="ARBA00023163"/>
    </source>
</evidence>
<dbReference type="InterPro" id="IPR015421">
    <property type="entry name" value="PyrdxlP-dep_Trfase_major"/>
</dbReference>
<dbReference type="SMART" id="SM00345">
    <property type="entry name" value="HTH_GNTR"/>
    <property type="match status" value="1"/>
</dbReference>
<keyword evidence="2" id="KW-0663">Pyridoxal phosphate</keyword>
<dbReference type="PANTHER" id="PTHR46577">
    <property type="entry name" value="HTH-TYPE TRANSCRIPTIONAL REGULATORY PROTEIN GABR"/>
    <property type="match status" value="1"/>
</dbReference>
<dbReference type="EMBL" id="QLMG01000002">
    <property type="protein sequence ID" value="RAK23012.1"/>
    <property type="molecule type" value="Genomic_DNA"/>
</dbReference>
<comment type="similarity">
    <text evidence="1">In the C-terminal section; belongs to the class-I pyridoxal-phosphate-dependent aminotransferase family.</text>
</comment>
<keyword evidence="4 7" id="KW-0238">DNA-binding</keyword>
<dbReference type="PANTHER" id="PTHR46577:SF1">
    <property type="entry name" value="HTH-TYPE TRANSCRIPTIONAL REGULATORY PROTEIN GABR"/>
    <property type="match status" value="1"/>
</dbReference>
<evidence type="ECO:0000313" key="8">
    <source>
        <dbReference type="Proteomes" id="UP000249165"/>
    </source>
</evidence>
<dbReference type="Gene3D" id="3.90.1150.10">
    <property type="entry name" value="Aspartate Aminotransferase, domain 1"/>
    <property type="match status" value="1"/>
</dbReference>
<protein>
    <submittedName>
        <fullName evidence="7">DNA-binding transcriptional MocR family regulator</fullName>
    </submittedName>
</protein>
<name>A0A327YR52_9RHOB</name>
<evidence type="ECO:0000256" key="2">
    <source>
        <dbReference type="ARBA" id="ARBA00022898"/>
    </source>
</evidence>
<reference evidence="7 8" key="1">
    <citation type="submission" date="2018-06" db="EMBL/GenBank/DDBJ databases">
        <title>Genomic Encyclopedia of Archaeal and Bacterial Type Strains, Phase II (KMG-II): from individual species to whole genera.</title>
        <authorList>
            <person name="Goeker M."/>
        </authorList>
    </citation>
    <scope>NUCLEOTIDE SEQUENCE [LARGE SCALE GENOMIC DNA]</scope>
    <source>
        <strain evidence="7 8">DSM 22011</strain>
    </source>
</reference>
<dbReference type="Pfam" id="PF00392">
    <property type="entry name" value="GntR"/>
    <property type="match status" value="1"/>
</dbReference>
<gene>
    <name evidence="7" type="ORF">ATI53_1002192</name>
</gene>
<dbReference type="InterPro" id="IPR004839">
    <property type="entry name" value="Aminotransferase_I/II_large"/>
</dbReference>
<dbReference type="Proteomes" id="UP000249165">
    <property type="component" value="Unassembled WGS sequence"/>
</dbReference>
<accession>A0A327YR52</accession>
<evidence type="ECO:0000256" key="3">
    <source>
        <dbReference type="ARBA" id="ARBA00023015"/>
    </source>
</evidence>
<organism evidence="7 8">
    <name type="scientific">Salipiger aestuarii</name>
    <dbReference type="NCBI Taxonomy" id="568098"/>
    <lineage>
        <taxon>Bacteria</taxon>
        <taxon>Pseudomonadati</taxon>
        <taxon>Pseudomonadota</taxon>
        <taxon>Alphaproteobacteria</taxon>
        <taxon>Rhodobacterales</taxon>
        <taxon>Roseobacteraceae</taxon>
        <taxon>Salipiger</taxon>
    </lineage>
</organism>
<dbReference type="GO" id="GO:0003700">
    <property type="term" value="F:DNA-binding transcription factor activity"/>
    <property type="evidence" value="ECO:0007669"/>
    <property type="project" value="InterPro"/>
</dbReference>
<dbReference type="InterPro" id="IPR015424">
    <property type="entry name" value="PyrdxlP-dep_Trfase"/>
</dbReference>
<dbReference type="Gene3D" id="1.10.10.10">
    <property type="entry name" value="Winged helix-like DNA-binding domain superfamily/Winged helix DNA-binding domain"/>
    <property type="match status" value="1"/>
</dbReference>
<dbReference type="RefSeq" id="WP_009504957.1">
    <property type="nucleotide sequence ID" value="NZ_LIGK01000023.1"/>
</dbReference>
<dbReference type="InterPro" id="IPR015422">
    <property type="entry name" value="PyrdxlP-dep_Trfase_small"/>
</dbReference>
<dbReference type="AlphaFoldDB" id="A0A327YR52"/>
<evidence type="ECO:0000256" key="1">
    <source>
        <dbReference type="ARBA" id="ARBA00005384"/>
    </source>
</evidence>
<dbReference type="SUPFAM" id="SSF53383">
    <property type="entry name" value="PLP-dependent transferases"/>
    <property type="match status" value="1"/>
</dbReference>
<dbReference type="SUPFAM" id="SSF46785">
    <property type="entry name" value="Winged helix' DNA-binding domain"/>
    <property type="match status" value="1"/>
</dbReference>
<sequence>MSVEKNIVPDTIFALYARQPEGPKYRMLSAALRQGVAEARLPPGTQLPPVRDLAWRLGMTPGTVARAYTLLTDEDLLTAEVGRGTFVSGQAEQRPPLYITRPWREGPDGTEMVNLFTARLPDLGQIDLINDSFRRLAARSDRALLDYPTAAAFAPARQAVVDWLTAVPLGVVHHEDVVLSHGAQSGISLVMQAVLRGRRPVVMVEELAYPGFRRAAELLRADIVSVPMDEHGIVPSALEEIARKHEGQILCTSPELNNPTAIVTPSERRRDIAEVARRCAFDILEDDCTFLGETRAESYRALLPEQGWFVSSISKTLTPALRIGFAIAPQGKRQTLRRVAENGFFGLARPLAHLAHDLLIRDETREIVRSVRRRNAVYVRATVNALGGYDLGWHQHSPFAWLRLPQGWRSAAFCLAAEGQGVQVRPAEDFAPRTGFAPHAIRIGMNAQIALPDFEAALARLRCLLDNRPEQEMMA</sequence>
<proteinExistence type="inferred from homology"/>
<dbReference type="Pfam" id="PF00155">
    <property type="entry name" value="Aminotran_1_2"/>
    <property type="match status" value="1"/>
</dbReference>
<dbReference type="GO" id="GO:0030170">
    <property type="term" value="F:pyridoxal phosphate binding"/>
    <property type="evidence" value="ECO:0007669"/>
    <property type="project" value="InterPro"/>
</dbReference>
<dbReference type="InterPro" id="IPR036390">
    <property type="entry name" value="WH_DNA-bd_sf"/>
</dbReference>
<keyword evidence="3" id="KW-0805">Transcription regulation</keyword>
<feature type="domain" description="HTH gntR-type" evidence="6">
    <location>
        <begin position="22"/>
        <end position="90"/>
    </location>
</feature>
<keyword evidence="5" id="KW-0804">Transcription</keyword>
<dbReference type="CDD" id="cd07377">
    <property type="entry name" value="WHTH_GntR"/>
    <property type="match status" value="1"/>
</dbReference>
<dbReference type="PROSITE" id="PS50949">
    <property type="entry name" value="HTH_GNTR"/>
    <property type="match status" value="1"/>
</dbReference>